<dbReference type="Pfam" id="PF00251">
    <property type="entry name" value="Glyco_hydro_32N"/>
    <property type="match status" value="1"/>
</dbReference>
<dbReference type="InterPro" id="IPR001362">
    <property type="entry name" value="Glyco_hydro_32"/>
</dbReference>
<keyword evidence="3" id="KW-0378">Hydrolase</keyword>
<keyword evidence="4" id="KW-0326">Glycosidase</keyword>
<accession>A0A1Q8WIH5</accession>
<protein>
    <recommendedName>
        <fullName evidence="2">beta-fructofuranosidase</fullName>
        <ecNumber evidence="2">3.2.1.26</ecNumber>
    </recommendedName>
</protein>
<dbReference type="Gene3D" id="2.115.10.20">
    <property type="entry name" value="Glycosyl hydrolase domain, family 43"/>
    <property type="match status" value="1"/>
</dbReference>
<evidence type="ECO:0000313" key="7">
    <source>
        <dbReference type="Proteomes" id="UP000185963"/>
    </source>
</evidence>
<feature type="domain" description="Glycosyl hydrolase family 32 N-terminal" evidence="5">
    <location>
        <begin position="8"/>
        <end position="298"/>
    </location>
</feature>
<evidence type="ECO:0000256" key="1">
    <source>
        <dbReference type="ARBA" id="ARBA00009902"/>
    </source>
</evidence>
<comment type="similarity">
    <text evidence="1">Belongs to the glycosyl hydrolase 32 family.</text>
</comment>
<dbReference type="GO" id="GO:0005975">
    <property type="term" value="P:carbohydrate metabolic process"/>
    <property type="evidence" value="ECO:0007669"/>
    <property type="project" value="InterPro"/>
</dbReference>
<evidence type="ECO:0000259" key="5">
    <source>
        <dbReference type="Pfam" id="PF00251"/>
    </source>
</evidence>
<comment type="caution">
    <text evidence="6">The sequence shown here is derived from an EMBL/GenBank/DDBJ whole genome shotgun (WGS) entry which is preliminary data.</text>
</comment>
<reference evidence="6 7" key="1">
    <citation type="submission" date="2016-12" db="EMBL/GenBank/DDBJ databases">
        <title>Genomic comparison of strains in the 'Actinomyces naeslundii' group.</title>
        <authorList>
            <person name="Mughal S.R."/>
            <person name="Do T."/>
            <person name="Gilbert S.C."/>
            <person name="Witherden E.A."/>
            <person name="Didelot X."/>
            <person name="Beighton D."/>
        </authorList>
    </citation>
    <scope>NUCLEOTIDE SEQUENCE [LARGE SCALE GENOMIC DNA]</scope>
    <source>
        <strain evidence="6 7">WE8B-23</strain>
    </source>
</reference>
<dbReference type="EMBL" id="MSKS01000059">
    <property type="protein sequence ID" value="OLO65822.1"/>
    <property type="molecule type" value="Genomic_DNA"/>
</dbReference>
<evidence type="ECO:0000256" key="2">
    <source>
        <dbReference type="ARBA" id="ARBA00012758"/>
    </source>
</evidence>
<sequence length="409" mass="44780">MTSRPRIHFTATSGWINDPHGLSIVNGRYHLFFQYVPDSMVWTPACRWGHAVSDDLVHWHEQPIALEPGDGDAGVWSGSVVRDEDLGARAYYTSVHVPDFGVGRVRVARPLDPEWGHWAKEDVVVELPPELDAIAFRDPFVFRDTDCWRMLIGAALSDGTAAAASFSSSDGHAWTYDGIAASRSSAQTEPVWTGTLWECPQLFTVNGQDVMVTSVWDADVLHYVVYATGRWEDGRFRPDTWRRLTYGESYYAPSFFRDRQGRPCLVFWMRGALDVQAGWAGAHSVAYCLSMVDGELVMRVHPEVDAVVGARDGSEGTSLLTQWHPSDGDLRVGDGSSEATVLHRTLSGIQVRREGDASVTTLPVPSDATVTLVADGPVVELCCGTCGFAIAAGADLDVQLMDPAPIVVL</sequence>
<evidence type="ECO:0000256" key="4">
    <source>
        <dbReference type="ARBA" id="ARBA00023295"/>
    </source>
</evidence>
<dbReference type="InterPro" id="IPR023296">
    <property type="entry name" value="Glyco_hydro_beta-prop_sf"/>
</dbReference>
<gene>
    <name evidence="6" type="ORF">BKH20_13055</name>
</gene>
<dbReference type="EC" id="3.2.1.26" evidence="2"/>
<dbReference type="RefSeq" id="WP_075391413.1">
    <property type="nucleotide sequence ID" value="NZ_MSKS01000059.1"/>
</dbReference>
<dbReference type="Proteomes" id="UP000185963">
    <property type="component" value="Unassembled WGS sequence"/>
</dbReference>
<dbReference type="InterPro" id="IPR013148">
    <property type="entry name" value="Glyco_hydro_32_N"/>
</dbReference>
<dbReference type="InterPro" id="IPR051214">
    <property type="entry name" value="GH32_Enzymes"/>
</dbReference>
<evidence type="ECO:0000313" key="6">
    <source>
        <dbReference type="EMBL" id="OLO65822.1"/>
    </source>
</evidence>
<name>A0A1Q8WIH5_9ACTO</name>
<organism evidence="6 7">
    <name type="scientific">Actinomyces oris</name>
    <dbReference type="NCBI Taxonomy" id="544580"/>
    <lineage>
        <taxon>Bacteria</taxon>
        <taxon>Bacillati</taxon>
        <taxon>Actinomycetota</taxon>
        <taxon>Actinomycetes</taxon>
        <taxon>Actinomycetales</taxon>
        <taxon>Actinomycetaceae</taxon>
        <taxon>Actinomyces</taxon>
    </lineage>
</organism>
<dbReference type="SUPFAM" id="SSF75005">
    <property type="entry name" value="Arabinanase/levansucrase/invertase"/>
    <property type="match status" value="1"/>
</dbReference>
<evidence type="ECO:0000256" key="3">
    <source>
        <dbReference type="ARBA" id="ARBA00022801"/>
    </source>
</evidence>
<dbReference type="CDD" id="cd08996">
    <property type="entry name" value="GH32_FFase"/>
    <property type="match status" value="1"/>
</dbReference>
<dbReference type="SMART" id="SM00640">
    <property type="entry name" value="Glyco_32"/>
    <property type="match status" value="1"/>
</dbReference>
<proteinExistence type="inferred from homology"/>
<dbReference type="GO" id="GO:0004564">
    <property type="term" value="F:beta-fructofuranosidase activity"/>
    <property type="evidence" value="ECO:0007669"/>
    <property type="project" value="UniProtKB-EC"/>
</dbReference>
<dbReference type="AlphaFoldDB" id="A0A1Q8WIH5"/>
<dbReference type="PANTHER" id="PTHR43101">
    <property type="entry name" value="BETA-FRUCTOSIDASE"/>
    <property type="match status" value="1"/>
</dbReference>
<dbReference type="PANTHER" id="PTHR43101:SF1">
    <property type="entry name" value="BETA-FRUCTOSIDASE"/>
    <property type="match status" value="1"/>
</dbReference>